<evidence type="ECO:0000256" key="2">
    <source>
        <dbReference type="ARBA" id="ARBA00023242"/>
    </source>
</evidence>
<organism evidence="5 6">
    <name type="scientific">Klebsormidium nitens</name>
    <name type="common">Green alga</name>
    <name type="synonym">Ulothrix nitens</name>
    <dbReference type="NCBI Taxonomy" id="105231"/>
    <lineage>
        <taxon>Eukaryota</taxon>
        <taxon>Viridiplantae</taxon>
        <taxon>Streptophyta</taxon>
        <taxon>Klebsormidiophyceae</taxon>
        <taxon>Klebsormidiales</taxon>
        <taxon>Klebsormidiaceae</taxon>
        <taxon>Klebsormidium</taxon>
    </lineage>
</organism>
<dbReference type="InterPro" id="IPR011989">
    <property type="entry name" value="ARM-like"/>
</dbReference>
<dbReference type="Gene3D" id="1.25.10.10">
    <property type="entry name" value="Leucine-rich Repeat Variant"/>
    <property type="match status" value="1"/>
</dbReference>
<comment type="subcellular location">
    <subcellularLocation>
        <location evidence="1">Nucleus</location>
    </subcellularLocation>
</comment>
<dbReference type="InterPro" id="IPR016024">
    <property type="entry name" value="ARM-type_fold"/>
</dbReference>
<dbReference type="OMA" id="SHSKEIC"/>
<accession>A0A1Y1HMG1</accession>
<dbReference type="EMBL" id="DF236987">
    <property type="protein sequence ID" value="GAQ79800.1"/>
    <property type="molecule type" value="Genomic_DNA"/>
</dbReference>
<dbReference type="GO" id="GO:0005634">
    <property type="term" value="C:nucleus"/>
    <property type="evidence" value="ECO:0007669"/>
    <property type="project" value="UniProtKB-SubCell"/>
</dbReference>
<reference evidence="5 6" key="1">
    <citation type="journal article" date="2014" name="Nat. Commun.">
        <title>Klebsormidium flaccidum genome reveals primary factors for plant terrestrial adaptation.</title>
        <authorList>
            <person name="Hori K."/>
            <person name="Maruyama F."/>
            <person name="Fujisawa T."/>
            <person name="Togashi T."/>
            <person name="Yamamoto N."/>
            <person name="Seo M."/>
            <person name="Sato S."/>
            <person name="Yamada T."/>
            <person name="Mori H."/>
            <person name="Tajima N."/>
            <person name="Moriyama T."/>
            <person name="Ikeuchi M."/>
            <person name="Watanabe M."/>
            <person name="Wada H."/>
            <person name="Kobayashi K."/>
            <person name="Saito M."/>
            <person name="Masuda T."/>
            <person name="Sasaki-Sekimoto Y."/>
            <person name="Mashiguchi K."/>
            <person name="Awai K."/>
            <person name="Shimojima M."/>
            <person name="Masuda S."/>
            <person name="Iwai M."/>
            <person name="Nobusawa T."/>
            <person name="Narise T."/>
            <person name="Kondo S."/>
            <person name="Saito H."/>
            <person name="Sato R."/>
            <person name="Murakawa M."/>
            <person name="Ihara Y."/>
            <person name="Oshima-Yamada Y."/>
            <person name="Ohtaka K."/>
            <person name="Satoh M."/>
            <person name="Sonobe K."/>
            <person name="Ishii M."/>
            <person name="Ohtani R."/>
            <person name="Kanamori-Sato M."/>
            <person name="Honoki R."/>
            <person name="Miyazaki D."/>
            <person name="Mochizuki H."/>
            <person name="Umetsu J."/>
            <person name="Higashi K."/>
            <person name="Shibata D."/>
            <person name="Kamiya Y."/>
            <person name="Sato N."/>
            <person name="Nakamura Y."/>
            <person name="Tabata S."/>
            <person name="Ida S."/>
            <person name="Kurokawa K."/>
            <person name="Ohta H."/>
        </authorList>
    </citation>
    <scope>NUCLEOTIDE SEQUENCE [LARGE SCALE GENOMIC DNA]</scope>
    <source>
        <strain evidence="5 6">NIES-2285</strain>
    </source>
</reference>
<feature type="region of interest" description="Disordered" evidence="4">
    <location>
        <begin position="256"/>
        <end position="288"/>
    </location>
</feature>
<evidence type="ECO:0000313" key="6">
    <source>
        <dbReference type="Proteomes" id="UP000054558"/>
    </source>
</evidence>
<keyword evidence="2" id="KW-0539">Nucleus</keyword>
<proteinExistence type="inferred from homology"/>
<dbReference type="AlphaFoldDB" id="A0A1Y1HMG1"/>
<evidence type="ECO:0000313" key="5">
    <source>
        <dbReference type="EMBL" id="GAQ79800.1"/>
    </source>
</evidence>
<dbReference type="PANTHER" id="PTHR23424:SF23">
    <property type="entry name" value="PROTEIN SAAL1"/>
    <property type="match status" value="1"/>
</dbReference>
<keyword evidence="6" id="KW-1185">Reference proteome</keyword>
<dbReference type="SUPFAM" id="SSF48371">
    <property type="entry name" value="ARM repeat"/>
    <property type="match status" value="1"/>
</dbReference>
<dbReference type="OrthoDB" id="2156856at2759"/>
<sequence length="568" mass="60505">MGDTEAAVQLPELTTTLDPSYIIRLLRTFLAPGIETGDKSQDPAASQRLQENGHGALAQAQDSSDGAKDMDTADPSLEENGEGRISEAGETDSETFQTRSLPTPAEASPKNESAGLRNLRDDEGHQLLEEAETERQGGRRSMSLEGGRDDESPEVCREEAGCMLWDLAADAGHAQFLLQQKICDVVLAILSAAHSDRLGEIALGVLANLACHKETAGQATRWPGLQARVVQELGEMDPPTLTEVCRLLSAGLHSGDKIEEGEDGNLVEGEGSGREGSSKSGVEGTGLERGDAASWAEVLQSAETLERLLWIAENTNHPPLQEKSLEVLLALLTKFSPLVLPESLTLGLPARLTRMLQAQVEALGGEREEEGCVALDLLLQIGEALSLDSRSSVVLVQDSGLCDAVGNVLRLAAKEDLGSAVGSATILLANLVSEDRGLVGPLAEDPQFLAAFLRAFSLLDDDSGARAAFWCILTQATAHLLGECESVPPAVLAVVAEGAEELVQLMNESGVEEEREARAMQQQAVANIVQLLQGPPQSPPAQPEFGETASQGRFRRTIVSLKDIKWDD</sequence>
<comment type="similarity">
    <text evidence="3">Belongs to the SAAL1 family.</text>
</comment>
<feature type="region of interest" description="Disordered" evidence="4">
    <location>
        <begin position="129"/>
        <end position="153"/>
    </location>
</feature>
<dbReference type="Proteomes" id="UP000054558">
    <property type="component" value="Unassembled WGS sequence"/>
</dbReference>
<dbReference type="PANTHER" id="PTHR23424">
    <property type="entry name" value="SERUM AMYLOID A"/>
    <property type="match status" value="1"/>
</dbReference>
<gene>
    <name evidence="5" type="ORF">KFL_000380325</name>
</gene>
<dbReference type="InterPro" id="IPR052464">
    <property type="entry name" value="Synovial_Prolif_Regulator"/>
</dbReference>
<evidence type="ECO:0000256" key="4">
    <source>
        <dbReference type="SAM" id="MobiDB-lite"/>
    </source>
</evidence>
<evidence type="ECO:0000256" key="3">
    <source>
        <dbReference type="ARBA" id="ARBA00038401"/>
    </source>
</evidence>
<name>A0A1Y1HMG1_KLENI</name>
<protein>
    <submittedName>
        <fullName evidence="5">Uncharacterized protein</fullName>
    </submittedName>
</protein>
<evidence type="ECO:0000256" key="1">
    <source>
        <dbReference type="ARBA" id="ARBA00004123"/>
    </source>
</evidence>
<feature type="region of interest" description="Disordered" evidence="4">
    <location>
        <begin position="37"/>
        <end position="117"/>
    </location>
</feature>